<feature type="domain" description="N-end rule aminoacyl transferase C-terminal" evidence="8">
    <location>
        <begin position="422"/>
        <end position="564"/>
    </location>
</feature>
<dbReference type="EMBL" id="JABCRI010000011">
    <property type="protein sequence ID" value="KAF8397304.1"/>
    <property type="molecule type" value="Genomic_DNA"/>
</dbReference>
<reference evidence="9 10" key="1">
    <citation type="submission" date="2020-04" db="EMBL/GenBank/DDBJ databases">
        <title>Plant Genome Project.</title>
        <authorList>
            <person name="Zhang R.-G."/>
        </authorList>
    </citation>
    <scope>NUCLEOTIDE SEQUENCE [LARGE SCALE GENOMIC DNA]</scope>
    <source>
        <strain evidence="9">YNK0</strain>
        <tissue evidence="9">Leaf</tissue>
    </source>
</reference>
<name>A0A834YWS7_TETSI</name>
<feature type="region of interest" description="Disordered" evidence="6">
    <location>
        <begin position="1"/>
        <end position="23"/>
    </location>
</feature>
<comment type="similarity">
    <text evidence="1">Belongs to the R-transferase family.</text>
</comment>
<evidence type="ECO:0000259" key="7">
    <source>
        <dbReference type="Pfam" id="PF04376"/>
    </source>
</evidence>
<dbReference type="OrthoDB" id="74183at2759"/>
<feature type="domain" description="N-end aminoacyl transferase N-terminal" evidence="7">
    <location>
        <begin position="127"/>
        <end position="180"/>
    </location>
</feature>
<sequence>MAENNRNEAGSSSRSNNRGESVVVDVGRRRSSCGYCKSGAHTSLSHGQSFRFAYISWQILMEGKNGLCTSRRKLVLDLQMDTIPKKPNLTVVGTKAMFKNLDSHTEITLSSLKLDLAGDDENSGLWAHSITVADYQDLLDRGWRRSGSFLYKPEMERTCCPSYTIRLKAGDFVHSKEQHRVSRRMQRFLDGTLDAKKQDLSINAPAVKGSSSSGSDEACSAAESYAGDFEEKNNEEQFVHCLSNQIDNAVHACARNGECPSDIQLPKASVKKVTETKRKLIEGSEGLLYSSNISFQIAATIRRSQSAEKDIRKLELSRHGADQNGPFLELSPNIIAENLASSLNNLADVSFLSIKACSGYLNFYSASKQASSGEGTVMANSSRRSSRGNGSKRSCMEKNIRPPQQKKRRLEIRLKRSSFDPEEYALYRRYQIKVHNDTPEHVMESSYRRFLVDTPIVFVPPSDNGAVPPCGFGSFHQQYVIDGKLVAVGVVDILPKCLSSKYLFWDPDLAFLSLGKYSALQEIGWVKENQIHCPSLQYYYLGYYIHSCSKMRYKAAYHPSELLCPLRYQWVSFDIAKPLLDKRAYVVLSDFAALQNGESSPHQVLENPVELQHHDPGQEDSSNILSDEDEDMMEPDFDDSEDDSGPETSPLASIDEIQDGDASNILIGLKGSHLRFKDLQGAFGPTEKKYLESRLHRYMKAVGKELSECMVYSLG</sequence>
<dbReference type="InterPro" id="IPR017137">
    <property type="entry name" value="Arg-tRNA-P_Trfase_1_euk"/>
</dbReference>
<dbReference type="InterPro" id="IPR007471">
    <property type="entry name" value="N-end_Aminoacyl_Trfase_N"/>
</dbReference>
<dbReference type="InterPro" id="IPR007472">
    <property type="entry name" value="N-end_Aminoacyl_Trfase_C"/>
</dbReference>
<feature type="region of interest" description="Disordered" evidence="6">
    <location>
        <begin position="372"/>
        <end position="406"/>
    </location>
</feature>
<dbReference type="PIRSF" id="PIRSF037207">
    <property type="entry name" value="ATE1_euk"/>
    <property type="match status" value="1"/>
</dbReference>
<comment type="caution">
    <text evidence="9">The sequence shown here is derived from an EMBL/GenBank/DDBJ whole genome shotgun (WGS) entry which is preliminary data.</text>
</comment>
<keyword evidence="10" id="KW-1185">Reference proteome</keyword>
<evidence type="ECO:0000256" key="3">
    <source>
        <dbReference type="ARBA" id="ARBA00022679"/>
    </source>
</evidence>
<accession>A0A834YWS7</accession>
<dbReference type="EC" id="2.3.2.8" evidence="2"/>
<dbReference type="InterPro" id="IPR030700">
    <property type="entry name" value="N-end_Aminoacyl_Trfase"/>
</dbReference>
<evidence type="ECO:0000256" key="6">
    <source>
        <dbReference type="SAM" id="MobiDB-lite"/>
    </source>
</evidence>
<evidence type="ECO:0000256" key="5">
    <source>
        <dbReference type="ARBA" id="ARBA00023315"/>
    </source>
</evidence>
<organism evidence="9 10">
    <name type="scientific">Tetracentron sinense</name>
    <name type="common">Spur-leaf</name>
    <dbReference type="NCBI Taxonomy" id="13715"/>
    <lineage>
        <taxon>Eukaryota</taxon>
        <taxon>Viridiplantae</taxon>
        <taxon>Streptophyta</taxon>
        <taxon>Embryophyta</taxon>
        <taxon>Tracheophyta</taxon>
        <taxon>Spermatophyta</taxon>
        <taxon>Magnoliopsida</taxon>
        <taxon>Trochodendrales</taxon>
        <taxon>Trochodendraceae</taxon>
        <taxon>Tetracentron</taxon>
    </lineage>
</organism>
<evidence type="ECO:0000256" key="4">
    <source>
        <dbReference type="ARBA" id="ARBA00022786"/>
    </source>
</evidence>
<dbReference type="AlphaFoldDB" id="A0A834YWS7"/>
<evidence type="ECO:0000256" key="2">
    <source>
        <dbReference type="ARBA" id="ARBA00012025"/>
    </source>
</evidence>
<feature type="compositionally biased region" description="Acidic residues" evidence="6">
    <location>
        <begin position="626"/>
        <end position="645"/>
    </location>
</feature>
<dbReference type="InterPro" id="IPR016181">
    <property type="entry name" value="Acyl_CoA_acyltransferase"/>
</dbReference>
<keyword evidence="3" id="KW-0808">Transferase</keyword>
<feature type="compositionally biased region" description="Low complexity" evidence="6">
    <location>
        <begin position="380"/>
        <end position="393"/>
    </location>
</feature>
<evidence type="ECO:0000259" key="8">
    <source>
        <dbReference type="Pfam" id="PF04377"/>
    </source>
</evidence>
<dbReference type="Proteomes" id="UP000655225">
    <property type="component" value="Unassembled WGS sequence"/>
</dbReference>
<dbReference type="Pfam" id="PF04377">
    <property type="entry name" value="ATE_C"/>
    <property type="match status" value="1"/>
</dbReference>
<proteinExistence type="inferred from homology"/>
<dbReference type="OMA" id="HVMESSY"/>
<dbReference type="Pfam" id="PF04376">
    <property type="entry name" value="ATE_N"/>
    <property type="match status" value="1"/>
</dbReference>
<protein>
    <recommendedName>
        <fullName evidence="2">arginyltransferase</fullName>
        <ecNumber evidence="2">2.3.2.8</ecNumber>
    </recommendedName>
</protein>
<evidence type="ECO:0000256" key="1">
    <source>
        <dbReference type="ARBA" id="ARBA00009991"/>
    </source>
</evidence>
<keyword evidence="4" id="KW-0833">Ubl conjugation pathway</keyword>
<evidence type="ECO:0000313" key="10">
    <source>
        <dbReference type="Proteomes" id="UP000655225"/>
    </source>
</evidence>
<dbReference type="SUPFAM" id="SSF55729">
    <property type="entry name" value="Acyl-CoA N-acyltransferases (Nat)"/>
    <property type="match status" value="1"/>
</dbReference>
<dbReference type="GO" id="GO:0005737">
    <property type="term" value="C:cytoplasm"/>
    <property type="evidence" value="ECO:0007669"/>
    <property type="project" value="TreeGrafter"/>
</dbReference>
<gene>
    <name evidence="9" type="ORF">HHK36_016217</name>
</gene>
<dbReference type="PANTHER" id="PTHR21367">
    <property type="entry name" value="ARGININE-TRNA-PROTEIN TRANSFERASE 1"/>
    <property type="match status" value="1"/>
</dbReference>
<evidence type="ECO:0000313" key="9">
    <source>
        <dbReference type="EMBL" id="KAF8397304.1"/>
    </source>
</evidence>
<dbReference type="PANTHER" id="PTHR21367:SF1">
    <property type="entry name" value="ARGINYL-TRNA--PROTEIN TRANSFERASE 1"/>
    <property type="match status" value="1"/>
</dbReference>
<keyword evidence="5" id="KW-0012">Acyltransferase</keyword>
<dbReference type="GO" id="GO:0004057">
    <property type="term" value="F:arginyl-tRNA--protein transferase activity"/>
    <property type="evidence" value="ECO:0007669"/>
    <property type="project" value="UniProtKB-EC"/>
</dbReference>
<feature type="region of interest" description="Disordered" evidence="6">
    <location>
        <begin position="611"/>
        <end position="653"/>
    </location>
</feature>